<comment type="subcellular location">
    <subcellularLocation>
        <location evidence="1">Membrane</location>
        <topology evidence="1">Multi-pass membrane protein</topology>
    </subcellularLocation>
</comment>
<proteinExistence type="inferred from homology"/>
<feature type="transmembrane region" description="Helical" evidence="8">
    <location>
        <begin position="88"/>
        <end position="106"/>
    </location>
</feature>
<dbReference type="GO" id="GO:0016780">
    <property type="term" value="F:phosphotransferase activity, for other substituted phosphate groups"/>
    <property type="evidence" value="ECO:0007669"/>
    <property type="project" value="TreeGrafter"/>
</dbReference>
<dbReference type="InterPro" id="IPR017475">
    <property type="entry name" value="EPS_sugar_tfrase"/>
</dbReference>
<feature type="compositionally biased region" description="Basic and acidic residues" evidence="7">
    <location>
        <begin position="461"/>
        <end position="470"/>
    </location>
</feature>
<gene>
    <name evidence="10" type="ORF">DW740_01310</name>
</gene>
<feature type="region of interest" description="Disordered" evidence="7">
    <location>
        <begin position="447"/>
        <end position="470"/>
    </location>
</feature>
<feature type="transmembrane region" description="Helical" evidence="8">
    <location>
        <begin position="112"/>
        <end position="138"/>
    </location>
</feature>
<dbReference type="InterPro" id="IPR003362">
    <property type="entry name" value="Bact_transf"/>
</dbReference>
<keyword evidence="6 8" id="KW-0472">Membrane</keyword>
<feature type="transmembrane region" description="Helical" evidence="8">
    <location>
        <begin position="53"/>
        <end position="76"/>
    </location>
</feature>
<keyword evidence="5 8" id="KW-1133">Transmembrane helix</keyword>
<feature type="transmembrane region" description="Helical" evidence="8">
    <location>
        <begin position="262"/>
        <end position="283"/>
    </location>
</feature>
<evidence type="ECO:0000256" key="2">
    <source>
        <dbReference type="ARBA" id="ARBA00006464"/>
    </source>
</evidence>
<evidence type="ECO:0000256" key="5">
    <source>
        <dbReference type="ARBA" id="ARBA00022989"/>
    </source>
</evidence>
<evidence type="ECO:0000313" key="11">
    <source>
        <dbReference type="Proteomes" id="UP000283745"/>
    </source>
</evidence>
<dbReference type="GO" id="GO:0016020">
    <property type="term" value="C:membrane"/>
    <property type="evidence" value="ECO:0007669"/>
    <property type="project" value="UniProtKB-SubCell"/>
</dbReference>
<comment type="caution">
    <text evidence="10">The sequence shown here is derived from an EMBL/GenBank/DDBJ whole genome shotgun (WGS) entry which is preliminary data.</text>
</comment>
<dbReference type="RefSeq" id="WP_118049949.1">
    <property type="nucleotide sequence ID" value="NZ_CABJFK010000001.1"/>
</dbReference>
<evidence type="ECO:0000259" key="9">
    <source>
        <dbReference type="Pfam" id="PF02397"/>
    </source>
</evidence>
<feature type="domain" description="Bacterial sugar transferase" evidence="9">
    <location>
        <begin position="257"/>
        <end position="438"/>
    </location>
</feature>
<reference evidence="10 11" key="1">
    <citation type="submission" date="2018-08" db="EMBL/GenBank/DDBJ databases">
        <title>A genome reference for cultivated species of the human gut microbiota.</title>
        <authorList>
            <person name="Zou Y."/>
            <person name="Xue W."/>
            <person name="Luo G."/>
        </authorList>
    </citation>
    <scope>NUCLEOTIDE SEQUENCE [LARGE SCALE GENOMIC DNA]</scope>
    <source>
        <strain evidence="10 11">AM28-23</strain>
    </source>
</reference>
<evidence type="ECO:0000313" key="10">
    <source>
        <dbReference type="EMBL" id="RHE41970.1"/>
    </source>
</evidence>
<evidence type="ECO:0000256" key="4">
    <source>
        <dbReference type="ARBA" id="ARBA00022692"/>
    </source>
</evidence>
<dbReference type="NCBIfam" id="TIGR03025">
    <property type="entry name" value="EPS_sugtrans"/>
    <property type="match status" value="1"/>
</dbReference>
<evidence type="ECO:0000256" key="3">
    <source>
        <dbReference type="ARBA" id="ARBA00022679"/>
    </source>
</evidence>
<name>A0A414JBN5_9FIRM</name>
<protein>
    <submittedName>
        <fullName evidence="10">Sugar transferase</fullName>
    </submittedName>
</protein>
<dbReference type="Proteomes" id="UP000283745">
    <property type="component" value="Unassembled WGS sequence"/>
</dbReference>
<dbReference type="Pfam" id="PF02397">
    <property type="entry name" value="Bac_transf"/>
    <property type="match status" value="1"/>
</dbReference>
<accession>A0A414JBN5</accession>
<dbReference type="PANTHER" id="PTHR30576:SF0">
    <property type="entry name" value="UNDECAPRENYL-PHOSPHATE N-ACETYLGALACTOSAMINYL 1-PHOSPHATE TRANSFERASE-RELATED"/>
    <property type="match status" value="1"/>
</dbReference>
<evidence type="ECO:0000256" key="8">
    <source>
        <dbReference type="SAM" id="Phobius"/>
    </source>
</evidence>
<keyword evidence="4 8" id="KW-0812">Transmembrane</keyword>
<evidence type="ECO:0000256" key="7">
    <source>
        <dbReference type="SAM" id="MobiDB-lite"/>
    </source>
</evidence>
<keyword evidence="3 10" id="KW-0808">Transferase</keyword>
<sequence length="470" mass="53819">MKEQSRTKMLAHDIPLRAVKLLNVILMTIPFAWCWYGYYVGQMENSFYKKGNLLMLVLFMLVYFMFARVYSAFLVSVNRISEMVYSQVLAVLITDGITYLVIVLLVKGFPSVIPGLLAIAGQTAISFVWCTLAHLWYFRTFPPQKTMIVYDVREGMEKLISQYDMQKKFKVEEVLQVEECLNDMKKLDEMETVFLSGIHSRERNIILKYCIDKHVRVYVIPRVGDVLMSGAKQIHMFHLPMLRIGRYDPQPEYLFLKRLADIVFAGAAAVILSPIMLITAIAIKAYDGGPVFYSQTRLTKNGREFGVLKFRSMKVNAEKDGVARLSSGENDPRITPVGRVIRKCRIDELPQLFNILKGDMTIVGPRPERPSIAAEYEKVMPEFRLRLQAKAGLTGYAQVYGKYNTTPYDKLLMDLTYISRPSLLEDMMIMFATVKILFMPESTEGVEEGQITAMQDTPAARTDKEKKDEQ</sequence>
<dbReference type="PANTHER" id="PTHR30576">
    <property type="entry name" value="COLANIC BIOSYNTHESIS UDP-GLUCOSE LIPID CARRIER TRANSFERASE"/>
    <property type="match status" value="1"/>
</dbReference>
<feature type="transmembrane region" description="Helical" evidence="8">
    <location>
        <begin position="21"/>
        <end position="41"/>
    </location>
</feature>
<dbReference type="AlphaFoldDB" id="A0A414JBN5"/>
<dbReference type="EMBL" id="QSKF01000001">
    <property type="protein sequence ID" value="RHE41970.1"/>
    <property type="molecule type" value="Genomic_DNA"/>
</dbReference>
<comment type="similarity">
    <text evidence="2">Belongs to the bacterial sugar transferase family.</text>
</comment>
<organism evidence="10 11">
    <name type="scientific">Blautia obeum</name>
    <dbReference type="NCBI Taxonomy" id="40520"/>
    <lineage>
        <taxon>Bacteria</taxon>
        <taxon>Bacillati</taxon>
        <taxon>Bacillota</taxon>
        <taxon>Clostridia</taxon>
        <taxon>Lachnospirales</taxon>
        <taxon>Lachnospiraceae</taxon>
        <taxon>Blautia</taxon>
    </lineage>
</organism>
<evidence type="ECO:0000256" key="1">
    <source>
        <dbReference type="ARBA" id="ARBA00004141"/>
    </source>
</evidence>
<evidence type="ECO:0000256" key="6">
    <source>
        <dbReference type="ARBA" id="ARBA00023136"/>
    </source>
</evidence>